<feature type="domain" description="N-acetyltransferase" evidence="1">
    <location>
        <begin position="8"/>
        <end position="168"/>
    </location>
</feature>
<dbReference type="EMBL" id="DRLD01000122">
    <property type="protein sequence ID" value="HED09942.1"/>
    <property type="molecule type" value="Genomic_DNA"/>
</dbReference>
<dbReference type="SUPFAM" id="SSF55729">
    <property type="entry name" value="Acyl-CoA N-acyltransferases (Nat)"/>
    <property type="match status" value="1"/>
</dbReference>
<dbReference type="Proteomes" id="UP000886005">
    <property type="component" value="Unassembled WGS sequence"/>
</dbReference>
<organism evidence="2">
    <name type="scientific">Caldithrix abyssi</name>
    <dbReference type="NCBI Taxonomy" id="187145"/>
    <lineage>
        <taxon>Bacteria</taxon>
        <taxon>Pseudomonadati</taxon>
        <taxon>Calditrichota</taxon>
        <taxon>Calditrichia</taxon>
        <taxon>Calditrichales</taxon>
        <taxon>Calditrichaceae</taxon>
        <taxon>Caldithrix</taxon>
    </lineage>
</organism>
<dbReference type="AlphaFoldDB" id="A0A7V1PU19"/>
<accession>A0A7V1PU19</accession>
<dbReference type="Pfam" id="PF13302">
    <property type="entry name" value="Acetyltransf_3"/>
    <property type="match status" value="1"/>
</dbReference>
<dbReference type="Gene3D" id="3.40.630.30">
    <property type="match status" value="1"/>
</dbReference>
<reference evidence="2" key="1">
    <citation type="journal article" date="2020" name="mSystems">
        <title>Genome- and Community-Level Interaction Insights into Carbon Utilization and Element Cycling Functions of Hydrothermarchaeota in Hydrothermal Sediment.</title>
        <authorList>
            <person name="Zhou Z."/>
            <person name="Liu Y."/>
            <person name="Xu W."/>
            <person name="Pan J."/>
            <person name="Luo Z.H."/>
            <person name="Li M."/>
        </authorList>
    </citation>
    <scope>NUCLEOTIDE SEQUENCE [LARGE SCALE GENOMIC DNA]</scope>
    <source>
        <strain evidence="2">HyVt-456</strain>
    </source>
</reference>
<dbReference type="PANTHER" id="PTHR43415:SF3">
    <property type="entry name" value="GNAT-FAMILY ACETYLTRANSFERASE"/>
    <property type="match status" value="1"/>
</dbReference>
<gene>
    <name evidence="2" type="ORF">ENJ10_04585</name>
</gene>
<proteinExistence type="predicted"/>
<evidence type="ECO:0000259" key="1">
    <source>
        <dbReference type="PROSITE" id="PS51186"/>
    </source>
</evidence>
<dbReference type="GO" id="GO:0016747">
    <property type="term" value="F:acyltransferase activity, transferring groups other than amino-acyl groups"/>
    <property type="evidence" value="ECO:0007669"/>
    <property type="project" value="InterPro"/>
</dbReference>
<dbReference type="PROSITE" id="PS51186">
    <property type="entry name" value="GNAT"/>
    <property type="match status" value="1"/>
</dbReference>
<name>A0A7V1PU19_CALAY</name>
<dbReference type="PANTHER" id="PTHR43415">
    <property type="entry name" value="SPERMIDINE N(1)-ACETYLTRANSFERASE"/>
    <property type="match status" value="1"/>
</dbReference>
<sequence>MNIEGKKIKLRAIEESDQELLHKWANDPRIWPLLASWHFPTSYRDQMEWFRSLSPHSPDQRFAIEAPDMGLIGTANLVNINWKDRNAFHGMLLGDKDIRGKGYGTDTIMTVMRYAFEELGLQRLDGSMIEYNKASLAVYIKKCGWKEEGRQRKYYFRQNRFWDRIIVGVTREDYFDLLKENHYWDAKDG</sequence>
<dbReference type="InterPro" id="IPR000182">
    <property type="entry name" value="GNAT_dom"/>
</dbReference>
<protein>
    <submittedName>
        <fullName evidence="2">N-acetyltransferase</fullName>
    </submittedName>
</protein>
<dbReference type="InterPro" id="IPR016181">
    <property type="entry name" value="Acyl_CoA_acyltransferase"/>
</dbReference>
<comment type="caution">
    <text evidence="2">The sequence shown here is derived from an EMBL/GenBank/DDBJ whole genome shotgun (WGS) entry which is preliminary data.</text>
</comment>
<evidence type="ECO:0000313" key="2">
    <source>
        <dbReference type="EMBL" id="HED09942.1"/>
    </source>
</evidence>